<dbReference type="Proteomes" id="UP001162029">
    <property type="component" value="Unassembled WGS sequence"/>
</dbReference>
<evidence type="ECO:0000313" key="1">
    <source>
        <dbReference type="EMBL" id="CAI5743977.1"/>
    </source>
</evidence>
<dbReference type="InterPro" id="IPR052727">
    <property type="entry name" value="Rab4/Rab5_effector"/>
</dbReference>
<comment type="caution">
    <text evidence="1">The sequence shown here is derived from an EMBL/GenBank/DDBJ whole genome shotgun (WGS) entry which is preliminary data.</text>
</comment>
<dbReference type="PANTHER" id="PTHR13510">
    <property type="entry name" value="FYVE-FINGER-CONTAINING RAB5 EFFECTOR PROTEIN RABENOSYN-5-RELATED"/>
    <property type="match status" value="1"/>
</dbReference>
<proteinExistence type="predicted"/>
<sequence>MKFPLSACPFQPLVLSESEKDRIKVISDDILTRTMAEYERMLIHDNGVVDTERWKLIKCKENLSAYQDRCAHVVTHRRASSGSIKPTINGAKDPILYPSASTPNPTKLPSQRLLWHGTINCDLDDLMLGGINQNADMWKVKSSYVEDNGLDYFVISSIKKRTVDKPFDGLQVTWTVNDIGPALAKPLMRPRDFVFMESTGITYFPTTGERIGYHICKSLRLPGVPELSDYKLVRGKLELYRIFRQKSKGVVEVYVRALCDLQGGMPSTSVSFFSAEAMSTLSLTAFCAERHKMIWLLHTSMEGPYESDNPSLDVCSVCTKGLTKSLLPFMNKTCQICSGRICPRCRIPKKLSFLNRRTRGIIKKNVDICTRCVHTSARISALTVAQGELALKNPTSIFYESAVNRRAPFVSSISLC</sequence>
<protein>
    <recommendedName>
        <fullName evidence="3">FYVE-type domain-containing protein</fullName>
    </recommendedName>
</protein>
<dbReference type="EMBL" id="CANTFM010001998">
    <property type="protein sequence ID" value="CAI5743977.1"/>
    <property type="molecule type" value="Genomic_DNA"/>
</dbReference>
<dbReference type="PANTHER" id="PTHR13510:SF44">
    <property type="entry name" value="RABENOSYN-5"/>
    <property type="match status" value="1"/>
</dbReference>
<dbReference type="InterPro" id="IPR023393">
    <property type="entry name" value="START-like_dom_sf"/>
</dbReference>
<organism evidence="1 2">
    <name type="scientific">Peronospora destructor</name>
    <dbReference type="NCBI Taxonomy" id="86335"/>
    <lineage>
        <taxon>Eukaryota</taxon>
        <taxon>Sar</taxon>
        <taxon>Stramenopiles</taxon>
        <taxon>Oomycota</taxon>
        <taxon>Peronosporomycetes</taxon>
        <taxon>Peronosporales</taxon>
        <taxon>Peronosporaceae</taxon>
        <taxon>Peronospora</taxon>
    </lineage>
</organism>
<dbReference type="AlphaFoldDB" id="A0AAV0V440"/>
<gene>
    <name evidence="1" type="ORF">PDE001_LOCUS9157</name>
</gene>
<keyword evidence="2" id="KW-1185">Reference proteome</keyword>
<accession>A0AAV0V440</accession>
<evidence type="ECO:0008006" key="3">
    <source>
        <dbReference type="Google" id="ProtNLM"/>
    </source>
</evidence>
<name>A0AAV0V440_9STRA</name>
<dbReference type="Gene3D" id="3.30.530.20">
    <property type="match status" value="1"/>
</dbReference>
<evidence type="ECO:0000313" key="2">
    <source>
        <dbReference type="Proteomes" id="UP001162029"/>
    </source>
</evidence>
<reference evidence="1" key="1">
    <citation type="submission" date="2022-12" db="EMBL/GenBank/DDBJ databases">
        <authorList>
            <person name="Webb A."/>
        </authorList>
    </citation>
    <scope>NUCLEOTIDE SEQUENCE</scope>
    <source>
        <strain evidence="1">Pd1</strain>
    </source>
</reference>